<proteinExistence type="predicted"/>
<evidence type="ECO:0000313" key="1">
    <source>
        <dbReference type="EMBL" id="KAG0502357.1"/>
    </source>
</evidence>
<protein>
    <submittedName>
        <fullName evidence="1">Uncharacterized protein</fullName>
    </submittedName>
</protein>
<name>A0A835VKL1_VANPL</name>
<sequence length="185" mass="21051">MTEPFNVSTRCGCISGRKHRRNRLSFLRQWRLQTFFGSRRPLTELTPLTRRFSYARSLGHGRASLVCLGDLQRPSGSLEILLSYRYSLDGLSRQTSEKLFKRCRVVVPGFYGEETRGRFSRFACVCIAKAMSTYRSKPVGFRMLPVDSSPVICSISWLFHITGQMVCAASHAVQRILLDFRDAGS</sequence>
<evidence type="ECO:0000313" key="2">
    <source>
        <dbReference type="Proteomes" id="UP000639772"/>
    </source>
</evidence>
<accession>A0A835VKL1</accession>
<dbReference type="AlphaFoldDB" id="A0A835VKL1"/>
<organism evidence="1 2">
    <name type="scientific">Vanilla planifolia</name>
    <name type="common">Vanilla</name>
    <dbReference type="NCBI Taxonomy" id="51239"/>
    <lineage>
        <taxon>Eukaryota</taxon>
        <taxon>Viridiplantae</taxon>
        <taxon>Streptophyta</taxon>
        <taxon>Embryophyta</taxon>
        <taxon>Tracheophyta</taxon>
        <taxon>Spermatophyta</taxon>
        <taxon>Magnoliopsida</taxon>
        <taxon>Liliopsida</taxon>
        <taxon>Asparagales</taxon>
        <taxon>Orchidaceae</taxon>
        <taxon>Vanilloideae</taxon>
        <taxon>Vanilleae</taxon>
        <taxon>Vanilla</taxon>
    </lineage>
</organism>
<comment type="caution">
    <text evidence="1">The sequence shown here is derived from an EMBL/GenBank/DDBJ whole genome shotgun (WGS) entry which is preliminary data.</text>
</comment>
<reference evidence="1 2" key="1">
    <citation type="journal article" date="2020" name="Nat. Food">
        <title>A phased Vanilla planifolia genome enables genetic improvement of flavour and production.</title>
        <authorList>
            <person name="Hasing T."/>
            <person name="Tang H."/>
            <person name="Brym M."/>
            <person name="Khazi F."/>
            <person name="Huang T."/>
            <person name="Chambers A.H."/>
        </authorList>
    </citation>
    <scope>NUCLEOTIDE SEQUENCE [LARGE SCALE GENOMIC DNA]</scope>
    <source>
        <tissue evidence="1">Leaf</tissue>
    </source>
</reference>
<dbReference type="Proteomes" id="UP000639772">
    <property type="component" value="Chromosome 1"/>
</dbReference>
<gene>
    <name evidence="1" type="ORF">HPP92_002429</name>
</gene>
<dbReference type="EMBL" id="JADCNM010000001">
    <property type="protein sequence ID" value="KAG0502357.1"/>
    <property type="molecule type" value="Genomic_DNA"/>
</dbReference>